<dbReference type="EMBL" id="GBXM01003301">
    <property type="protein sequence ID" value="JAI05277.1"/>
    <property type="molecule type" value="Transcribed_RNA"/>
</dbReference>
<evidence type="ECO:0000256" key="1">
    <source>
        <dbReference type="SAM" id="MobiDB-lite"/>
    </source>
</evidence>
<sequence length="33" mass="3897">MQRPKYLTEDNSTLKNSMRLSRHNLKNGISHLL</sequence>
<protein>
    <submittedName>
        <fullName evidence="2">Uncharacterized protein</fullName>
    </submittedName>
</protein>
<name>A0A0E9XS98_ANGAN</name>
<dbReference type="AlphaFoldDB" id="A0A0E9XS98"/>
<feature type="compositionally biased region" description="Polar residues" evidence="1">
    <location>
        <begin position="9"/>
        <end position="19"/>
    </location>
</feature>
<proteinExistence type="predicted"/>
<reference evidence="2" key="1">
    <citation type="submission" date="2014-11" db="EMBL/GenBank/DDBJ databases">
        <authorList>
            <person name="Amaro Gonzalez C."/>
        </authorList>
    </citation>
    <scope>NUCLEOTIDE SEQUENCE</scope>
</reference>
<reference evidence="2" key="2">
    <citation type="journal article" date="2015" name="Fish Shellfish Immunol.">
        <title>Early steps in the European eel (Anguilla anguilla)-Vibrio vulnificus interaction in the gills: Role of the RtxA13 toxin.</title>
        <authorList>
            <person name="Callol A."/>
            <person name="Pajuelo D."/>
            <person name="Ebbesson L."/>
            <person name="Teles M."/>
            <person name="MacKenzie S."/>
            <person name="Amaro C."/>
        </authorList>
    </citation>
    <scope>NUCLEOTIDE SEQUENCE</scope>
</reference>
<organism evidence="2">
    <name type="scientific">Anguilla anguilla</name>
    <name type="common">European freshwater eel</name>
    <name type="synonym">Muraena anguilla</name>
    <dbReference type="NCBI Taxonomy" id="7936"/>
    <lineage>
        <taxon>Eukaryota</taxon>
        <taxon>Metazoa</taxon>
        <taxon>Chordata</taxon>
        <taxon>Craniata</taxon>
        <taxon>Vertebrata</taxon>
        <taxon>Euteleostomi</taxon>
        <taxon>Actinopterygii</taxon>
        <taxon>Neopterygii</taxon>
        <taxon>Teleostei</taxon>
        <taxon>Anguilliformes</taxon>
        <taxon>Anguillidae</taxon>
        <taxon>Anguilla</taxon>
    </lineage>
</organism>
<evidence type="ECO:0000313" key="2">
    <source>
        <dbReference type="EMBL" id="JAI05277.1"/>
    </source>
</evidence>
<feature type="region of interest" description="Disordered" evidence="1">
    <location>
        <begin position="1"/>
        <end position="33"/>
    </location>
</feature>
<accession>A0A0E9XS98</accession>